<feature type="transmembrane region" description="Helical" evidence="8">
    <location>
        <begin position="66"/>
        <end position="84"/>
    </location>
</feature>
<gene>
    <name evidence="9" type="ORF">F1654_00310</name>
</gene>
<feature type="transmembrane region" description="Helical" evidence="8">
    <location>
        <begin position="158"/>
        <end position="178"/>
    </location>
</feature>
<evidence type="ECO:0000256" key="4">
    <source>
        <dbReference type="ARBA" id="ARBA00022475"/>
    </source>
</evidence>
<feature type="transmembrane region" description="Helical" evidence="8">
    <location>
        <begin position="223"/>
        <end position="243"/>
    </location>
</feature>
<dbReference type="AlphaFoldDB" id="A0A5M6ZJH5"/>
<evidence type="ECO:0000256" key="8">
    <source>
        <dbReference type="SAM" id="Phobius"/>
    </source>
</evidence>
<dbReference type="PANTHER" id="PTHR36838:SF3">
    <property type="entry name" value="TRANSPORTER AUXIN EFFLUX CARRIER EC FAMILY"/>
    <property type="match status" value="1"/>
</dbReference>
<keyword evidence="3" id="KW-0813">Transport</keyword>
<dbReference type="Proteomes" id="UP000325122">
    <property type="component" value="Unassembled WGS sequence"/>
</dbReference>
<keyword evidence="6 8" id="KW-1133">Transmembrane helix</keyword>
<evidence type="ECO:0008006" key="11">
    <source>
        <dbReference type="Google" id="ProtNLM"/>
    </source>
</evidence>
<keyword evidence="4" id="KW-1003">Cell membrane</keyword>
<keyword evidence="7 8" id="KW-0472">Membrane</keyword>
<organism evidence="9 10">
    <name type="scientific">Alkalicaulis satelles</name>
    <dbReference type="NCBI Taxonomy" id="2609175"/>
    <lineage>
        <taxon>Bacteria</taxon>
        <taxon>Pseudomonadati</taxon>
        <taxon>Pseudomonadota</taxon>
        <taxon>Alphaproteobacteria</taxon>
        <taxon>Maricaulales</taxon>
        <taxon>Maricaulaceae</taxon>
        <taxon>Alkalicaulis</taxon>
    </lineage>
</organism>
<feature type="transmembrane region" description="Helical" evidence="8">
    <location>
        <begin position="126"/>
        <end position="146"/>
    </location>
</feature>
<evidence type="ECO:0000256" key="3">
    <source>
        <dbReference type="ARBA" id="ARBA00022448"/>
    </source>
</evidence>
<feature type="transmembrane region" description="Helical" evidence="8">
    <location>
        <begin position="249"/>
        <end position="268"/>
    </location>
</feature>
<evidence type="ECO:0000256" key="6">
    <source>
        <dbReference type="ARBA" id="ARBA00022989"/>
    </source>
</evidence>
<feature type="transmembrane region" description="Helical" evidence="8">
    <location>
        <begin position="190"/>
        <end position="211"/>
    </location>
</feature>
<dbReference type="RefSeq" id="WP_150021521.1">
    <property type="nucleotide sequence ID" value="NZ_VWOJ01000001.1"/>
</dbReference>
<evidence type="ECO:0000313" key="9">
    <source>
        <dbReference type="EMBL" id="KAA5804490.1"/>
    </source>
</evidence>
<feature type="transmembrane region" description="Helical" evidence="8">
    <location>
        <begin position="96"/>
        <end position="114"/>
    </location>
</feature>
<name>A0A5M6ZJH5_9PROT</name>
<protein>
    <recommendedName>
        <fullName evidence="11">AEC family transporter</fullName>
    </recommendedName>
</protein>
<feature type="transmembrane region" description="Helical" evidence="8">
    <location>
        <begin position="275"/>
        <end position="301"/>
    </location>
</feature>
<keyword evidence="5 8" id="KW-0812">Transmembrane</keyword>
<evidence type="ECO:0000256" key="7">
    <source>
        <dbReference type="ARBA" id="ARBA00023136"/>
    </source>
</evidence>
<dbReference type="GO" id="GO:0005886">
    <property type="term" value="C:plasma membrane"/>
    <property type="evidence" value="ECO:0007669"/>
    <property type="project" value="UniProtKB-SubCell"/>
</dbReference>
<dbReference type="Pfam" id="PF03547">
    <property type="entry name" value="Mem_trans"/>
    <property type="match status" value="2"/>
</dbReference>
<dbReference type="PANTHER" id="PTHR36838">
    <property type="entry name" value="AUXIN EFFLUX CARRIER FAMILY PROTEIN"/>
    <property type="match status" value="1"/>
</dbReference>
<accession>A0A5M6ZJH5</accession>
<dbReference type="EMBL" id="VWOJ01000001">
    <property type="protein sequence ID" value="KAA5804490.1"/>
    <property type="molecule type" value="Genomic_DNA"/>
</dbReference>
<evidence type="ECO:0000256" key="1">
    <source>
        <dbReference type="ARBA" id="ARBA00004651"/>
    </source>
</evidence>
<proteinExistence type="inferred from homology"/>
<comment type="caution">
    <text evidence="9">The sequence shown here is derived from an EMBL/GenBank/DDBJ whole genome shotgun (WGS) entry which is preliminary data.</text>
</comment>
<dbReference type="Gene3D" id="1.20.1530.20">
    <property type="match status" value="1"/>
</dbReference>
<keyword evidence="10" id="KW-1185">Reference proteome</keyword>
<evidence type="ECO:0000256" key="5">
    <source>
        <dbReference type="ARBA" id="ARBA00022692"/>
    </source>
</evidence>
<evidence type="ECO:0000313" key="10">
    <source>
        <dbReference type="Proteomes" id="UP000325122"/>
    </source>
</evidence>
<dbReference type="GO" id="GO:0055085">
    <property type="term" value="P:transmembrane transport"/>
    <property type="evidence" value="ECO:0007669"/>
    <property type="project" value="InterPro"/>
</dbReference>
<evidence type="ECO:0000256" key="2">
    <source>
        <dbReference type="ARBA" id="ARBA00010145"/>
    </source>
</evidence>
<dbReference type="InterPro" id="IPR038770">
    <property type="entry name" value="Na+/solute_symporter_sf"/>
</dbReference>
<comment type="subcellular location">
    <subcellularLocation>
        <location evidence="1">Cell membrane</location>
        <topology evidence="1">Multi-pass membrane protein</topology>
    </subcellularLocation>
</comment>
<dbReference type="InterPro" id="IPR004776">
    <property type="entry name" value="Mem_transp_PIN-like"/>
</dbReference>
<comment type="similarity">
    <text evidence="2">Belongs to the auxin efflux carrier (TC 2.A.69) family.</text>
</comment>
<sequence length="302" mass="30148">MSALIASAFAPVFAMIALGWLVRASGLMDRTLWSGVNALNHRVLLPAFLFVMITRADLSGDHVGELALASTSGSLIMIALGLAAGRALGLKPAETAALTAVAALWNLVLTMALAERLFGPDITGAAVVLPGVVLGAGAAVAGFAASQGAGPRAALQRIVRDPVLIACAAGMAANLAGLARLPFLLTPLELTAAGTMAVILLAMGAGLDFAALKGRLRALAAAALLRTLIAPAIYLGLALAFGLRGESAALLALAGGAPAAAVTYAFAADFRSEPGLVAGMITLTVLTSALALPLVTALALMI</sequence>
<reference evidence="9 10" key="1">
    <citation type="submission" date="2019-09" db="EMBL/GenBank/DDBJ databases">
        <authorList>
            <person name="Kevbrin V."/>
            <person name="Grouzdev D.S."/>
        </authorList>
    </citation>
    <scope>NUCLEOTIDE SEQUENCE [LARGE SCALE GENOMIC DNA]</scope>
    <source>
        <strain evidence="9 10">G-192</strain>
    </source>
</reference>